<dbReference type="Proteomes" id="UP000029228">
    <property type="component" value="Unassembled WGS sequence"/>
</dbReference>
<accession>A0A090RQ58</accession>
<reference evidence="3 4" key="2">
    <citation type="submission" date="2014-09" db="EMBL/GenBank/DDBJ databases">
        <authorList>
            <consortium name="NBRP consortium"/>
            <person name="Sawabe T."/>
            <person name="Meirelles P."/>
            <person name="Nakanishi M."/>
            <person name="Sayaka M."/>
            <person name="Hattori M."/>
            <person name="Ohkuma M."/>
        </authorList>
    </citation>
    <scope>NUCLEOTIDE SEQUENCE [LARGE SCALE GENOMIC DNA]</scope>
    <source>
        <strain evidence="4">JCM19235</strain>
    </source>
</reference>
<dbReference type="AlphaFoldDB" id="A0A090RQ58"/>
<reference evidence="3 4" key="1">
    <citation type="submission" date="2014-09" db="EMBL/GenBank/DDBJ databases">
        <title>Vibrio maritimus JCM 19235. (C45) whole genome shotgun sequence.</title>
        <authorList>
            <person name="Sawabe T."/>
            <person name="Meirelles P."/>
            <person name="Nakanishi M."/>
            <person name="Sayaka M."/>
            <person name="Hattori M."/>
            <person name="Ohkuma M."/>
        </authorList>
    </citation>
    <scope>NUCLEOTIDE SEQUENCE [LARGE SCALE GENOMIC DNA]</scope>
    <source>
        <strain evidence="4">JCM19235</strain>
    </source>
</reference>
<feature type="signal peptide" evidence="2">
    <location>
        <begin position="1"/>
        <end position="21"/>
    </location>
</feature>
<dbReference type="EMBL" id="BBMR01000001">
    <property type="protein sequence ID" value="GAL17510.1"/>
    <property type="molecule type" value="Genomic_DNA"/>
</dbReference>
<dbReference type="Gene3D" id="2.40.160.40">
    <property type="entry name" value="monomeric porin ompg"/>
    <property type="match status" value="1"/>
</dbReference>
<proteinExistence type="predicted"/>
<name>A0A090RQ58_9VIBR</name>
<sequence>MKKTAIALTVAALFTSSLAVANTKAGDFKGGLEFDSKFSMNNAKHAEKEGPNGDTAPLRKQDFGAKLFLSYQGVGLSIKHKNTQETETNINYTYGWEHVWLKGEAEHVGKTYGNNQQKLGITVGSHLNGLFDTSLRYREDRDTQGTESTRSKVNRVDLFVGKQLTDNLYLNAKLINFDQQNSQINSQPGNKKNWNNVEVKATFTGFDNFKPYVEYENAFVQKVQRRDDNLKVGVVFPF</sequence>
<feature type="chain" id="PRO_5001863063" description="N-acetylneuraminic acid outer membrane channel protein NanC" evidence="2">
    <location>
        <begin position="22"/>
        <end position="238"/>
    </location>
</feature>
<keyword evidence="4" id="KW-1185">Reference proteome</keyword>
<evidence type="ECO:0000313" key="3">
    <source>
        <dbReference type="EMBL" id="GAL17510.1"/>
    </source>
</evidence>
<dbReference type="STRING" id="990268.JCM19235_6059"/>
<keyword evidence="1 2" id="KW-0732">Signal</keyword>
<evidence type="ECO:0000256" key="2">
    <source>
        <dbReference type="SAM" id="SignalP"/>
    </source>
</evidence>
<evidence type="ECO:0000256" key="1">
    <source>
        <dbReference type="ARBA" id="ARBA00022729"/>
    </source>
</evidence>
<evidence type="ECO:0000313" key="4">
    <source>
        <dbReference type="Proteomes" id="UP000029228"/>
    </source>
</evidence>
<gene>
    <name evidence="3" type="ORF">JCM19235_6059</name>
</gene>
<comment type="caution">
    <text evidence="3">The sequence shown here is derived from an EMBL/GenBank/DDBJ whole genome shotgun (WGS) entry which is preliminary data.</text>
</comment>
<dbReference type="OrthoDB" id="5874101at2"/>
<dbReference type="InterPro" id="IPR053713">
    <property type="entry name" value="Bact_OM_Channel_sf"/>
</dbReference>
<evidence type="ECO:0008006" key="5">
    <source>
        <dbReference type="Google" id="ProtNLM"/>
    </source>
</evidence>
<organism evidence="3 4">
    <name type="scientific">Vibrio maritimus</name>
    <dbReference type="NCBI Taxonomy" id="990268"/>
    <lineage>
        <taxon>Bacteria</taxon>
        <taxon>Pseudomonadati</taxon>
        <taxon>Pseudomonadota</taxon>
        <taxon>Gammaproteobacteria</taxon>
        <taxon>Vibrionales</taxon>
        <taxon>Vibrionaceae</taxon>
        <taxon>Vibrio</taxon>
    </lineage>
</organism>
<protein>
    <recommendedName>
        <fullName evidence="5">N-acetylneuraminic acid outer membrane channel protein NanC</fullName>
    </recommendedName>
</protein>